<evidence type="ECO:0000313" key="1">
    <source>
        <dbReference type="EMBL" id="GAW05690.1"/>
    </source>
</evidence>
<reference evidence="1 2" key="2">
    <citation type="submission" date="2017-02" db="EMBL/GenBank/DDBJ databases">
        <title>A genome survey and senescence transcriptome analysis in Lentinula edodes.</title>
        <authorList>
            <person name="Sakamoto Y."/>
            <person name="Nakade K."/>
            <person name="Sato S."/>
            <person name="Yoshida Y."/>
            <person name="Miyazaki K."/>
            <person name="Natsume S."/>
            <person name="Konno N."/>
        </authorList>
    </citation>
    <scope>NUCLEOTIDE SEQUENCE [LARGE SCALE GENOMIC DNA]</scope>
    <source>
        <strain evidence="1 2">NBRC 111202</strain>
    </source>
</reference>
<name>A0A1Q3EEQ1_LENED</name>
<dbReference type="EMBL" id="BDGU01000265">
    <property type="protein sequence ID" value="GAW05690.1"/>
    <property type="molecule type" value="Genomic_DNA"/>
</dbReference>
<accession>A0A1Q3EEQ1</accession>
<proteinExistence type="predicted"/>
<keyword evidence="2" id="KW-1185">Reference proteome</keyword>
<evidence type="ECO:0000313" key="2">
    <source>
        <dbReference type="Proteomes" id="UP000188533"/>
    </source>
</evidence>
<organism evidence="1 2">
    <name type="scientific">Lentinula edodes</name>
    <name type="common">Shiitake mushroom</name>
    <name type="synonym">Lentinus edodes</name>
    <dbReference type="NCBI Taxonomy" id="5353"/>
    <lineage>
        <taxon>Eukaryota</taxon>
        <taxon>Fungi</taxon>
        <taxon>Dikarya</taxon>
        <taxon>Basidiomycota</taxon>
        <taxon>Agaricomycotina</taxon>
        <taxon>Agaricomycetes</taxon>
        <taxon>Agaricomycetidae</taxon>
        <taxon>Agaricales</taxon>
        <taxon>Marasmiineae</taxon>
        <taxon>Omphalotaceae</taxon>
        <taxon>Lentinula</taxon>
    </lineage>
</organism>
<comment type="caution">
    <text evidence="1">The sequence shown here is derived from an EMBL/GenBank/DDBJ whole genome shotgun (WGS) entry which is preliminary data.</text>
</comment>
<dbReference type="Proteomes" id="UP000188533">
    <property type="component" value="Unassembled WGS sequence"/>
</dbReference>
<dbReference type="AlphaFoldDB" id="A0A1Q3EEQ1"/>
<gene>
    <name evidence="1" type="ORF">LENED_007563</name>
</gene>
<sequence>MRKHIAKAMKTRSKSIQAAMKAYNEAAAALRPPRRIIQWEEVLDLTFLSEFDLLHDSREDIRERQWATPKNRQIMLEFFKLIQAEEELQRLHVEIRRLLTFMHDEEHELHIKCTALEVDNPPLALQLQQHFQERIRFNALHRHHLFAIKKLPGFDPHNINYFCIGTYVGQQNSMAVDEVEESGDVWFEDDEDDLNARWTTVVDTATADAL</sequence>
<protein>
    <submittedName>
        <fullName evidence="1">Uncharacterized protein</fullName>
    </submittedName>
</protein>
<reference evidence="1 2" key="1">
    <citation type="submission" date="2016-08" db="EMBL/GenBank/DDBJ databases">
        <authorList>
            <consortium name="Lentinula edodes genome sequencing consortium"/>
            <person name="Sakamoto Y."/>
            <person name="Nakade K."/>
            <person name="Sato S."/>
            <person name="Yoshida Y."/>
            <person name="Miyazaki K."/>
            <person name="Natsume S."/>
            <person name="Konno N."/>
        </authorList>
    </citation>
    <scope>NUCLEOTIDE SEQUENCE [LARGE SCALE GENOMIC DNA]</scope>
    <source>
        <strain evidence="1 2">NBRC 111202</strain>
    </source>
</reference>